<dbReference type="OrthoDB" id="185373at2759"/>
<accession>A0A8J2NNC9</accession>
<dbReference type="InterPro" id="IPR033490">
    <property type="entry name" value="LRP130"/>
</dbReference>
<dbReference type="GO" id="GO:0003730">
    <property type="term" value="F:mRNA 3'-UTR binding"/>
    <property type="evidence" value="ECO:0007669"/>
    <property type="project" value="TreeGrafter"/>
</dbReference>
<dbReference type="PANTHER" id="PTHR46669:SF1">
    <property type="entry name" value="LEUCINE-RICH PPR MOTIF-CONTAINING PROTEIN, MITOCHONDRIAL"/>
    <property type="match status" value="1"/>
</dbReference>
<evidence type="ECO:0008006" key="3">
    <source>
        <dbReference type="Google" id="ProtNLM"/>
    </source>
</evidence>
<reference evidence="1" key="1">
    <citation type="submission" date="2021-06" db="EMBL/GenBank/DDBJ databases">
        <authorList>
            <person name="Hodson N. C."/>
            <person name="Mongue J. A."/>
            <person name="Jaron S. K."/>
        </authorList>
    </citation>
    <scope>NUCLEOTIDE SEQUENCE</scope>
</reference>
<organism evidence="1 2">
    <name type="scientific">Allacma fusca</name>
    <dbReference type="NCBI Taxonomy" id="39272"/>
    <lineage>
        <taxon>Eukaryota</taxon>
        <taxon>Metazoa</taxon>
        <taxon>Ecdysozoa</taxon>
        <taxon>Arthropoda</taxon>
        <taxon>Hexapoda</taxon>
        <taxon>Collembola</taxon>
        <taxon>Symphypleona</taxon>
        <taxon>Sminthuridae</taxon>
        <taxon>Allacma</taxon>
    </lineage>
</organism>
<name>A0A8J2NNC9_9HEXA</name>
<dbReference type="GO" id="GO:0070129">
    <property type="term" value="P:regulation of mitochondrial translation"/>
    <property type="evidence" value="ECO:0007669"/>
    <property type="project" value="TreeGrafter"/>
</dbReference>
<evidence type="ECO:0000313" key="2">
    <source>
        <dbReference type="Proteomes" id="UP000708208"/>
    </source>
</evidence>
<protein>
    <recommendedName>
        <fullName evidence="3">Pentatricopeptide repeat-containing protein</fullName>
    </recommendedName>
</protein>
<dbReference type="GO" id="GO:0005739">
    <property type="term" value="C:mitochondrion"/>
    <property type="evidence" value="ECO:0007669"/>
    <property type="project" value="TreeGrafter"/>
</dbReference>
<dbReference type="AlphaFoldDB" id="A0A8J2NNC9"/>
<feature type="non-terminal residue" evidence="1">
    <location>
        <position position="1"/>
    </location>
</feature>
<dbReference type="EMBL" id="CAJVCH010035119">
    <property type="protein sequence ID" value="CAG7715983.1"/>
    <property type="molecule type" value="Genomic_DNA"/>
</dbReference>
<gene>
    <name evidence="1" type="ORF">AFUS01_LOCUS5516</name>
</gene>
<dbReference type="GO" id="GO:0005634">
    <property type="term" value="C:nucleus"/>
    <property type="evidence" value="ECO:0007669"/>
    <property type="project" value="TreeGrafter"/>
</dbReference>
<sequence>MLSVMSQAGLEPNDDTYITLMTGYAKIGDIENVHRIVQECEEKEIFLVDRDFLNVIYTLAT</sequence>
<dbReference type="Proteomes" id="UP000708208">
    <property type="component" value="Unassembled WGS sequence"/>
</dbReference>
<proteinExistence type="predicted"/>
<comment type="caution">
    <text evidence="1">The sequence shown here is derived from an EMBL/GenBank/DDBJ whole genome shotgun (WGS) entry which is preliminary data.</text>
</comment>
<keyword evidence="2" id="KW-1185">Reference proteome</keyword>
<evidence type="ECO:0000313" key="1">
    <source>
        <dbReference type="EMBL" id="CAG7715983.1"/>
    </source>
</evidence>
<dbReference type="PANTHER" id="PTHR46669">
    <property type="entry name" value="LEUCINE-RICH PPR MOTIF-CONTAINING PROTEIN, MITOCHONDRIAL"/>
    <property type="match status" value="1"/>
</dbReference>